<evidence type="ECO:0000313" key="14">
    <source>
        <dbReference type="Proteomes" id="UP000032266"/>
    </source>
</evidence>
<evidence type="ECO:0000256" key="9">
    <source>
        <dbReference type="RuleBase" id="RU004190"/>
    </source>
</evidence>
<dbReference type="FunFam" id="3.90.550.10:FF:000046">
    <property type="entry name" value="Mannose-1-phosphate guanylyltransferase (GDP)"/>
    <property type="match status" value="1"/>
</dbReference>
<comment type="catalytic activity">
    <reaction evidence="8">
        <text>alpha-D-mannose 1-phosphate + GTP + H(+) = GDP-alpha-D-mannose + diphosphate</text>
        <dbReference type="Rhea" id="RHEA:15229"/>
        <dbReference type="ChEBI" id="CHEBI:15378"/>
        <dbReference type="ChEBI" id="CHEBI:33019"/>
        <dbReference type="ChEBI" id="CHEBI:37565"/>
        <dbReference type="ChEBI" id="CHEBI:57527"/>
        <dbReference type="ChEBI" id="CHEBI:58409"/>
        <dbReference type="EC" id="2.7.7.13"/>
    </reaction>
</comment>
<evidence type="ECO:0000256" key="8">
    <source>
        <dbReference type="ARBA" id="ARBA00047343"/>
    </source>
</evidence>
<keyword evidence="4 13" id="KW-0808">Transferase</keyword>
<dbReference type="STRING" id="1445510.YC6258_00974"/>
<evidence type="ECO:0000256" key="2">
    <source>
        <dbReference type="ARBA" id="ARBA00006115"/>
    </source>
</evidence>
<evidence type="ECO:0000256" key="3">
    <source>
        <dbReference type="ARBA" id="ARBA00012387"/>
    </source>
</evidence>
<dbReference type="InterPro" id="IPR006375">
    <property type="entry name" value="Man1P_GuaTrfase/Man6P_Isoase"/>
</dbReference>
<evidence type="ECO:0000256" key="6">
    <source>
        <dbReference type="ARBA" id="ARBA00022741"/>
    </source>
</evidence>
<dbReference type="EC" id="2.7.7.13" evidence="3"/>
<dbReference type="Gene3D" id="2.60.120.10">
    <property type="entry name" value="Jelly Rolls"/>
    <property type="match status" value="1"/>
</dbReference>
<dbReference type="PATRIC" id="fig|1445510.3.peg.954"/>
<dbReference type="InterPro" id="IPR051161">
    <property type="entry name" value="Mannose-6P_isomerase_type2"/>
</dbReference>
<organism evidence="13 14">
    <name type="scientific">Gynuella sunshinyii YC6258</name>
    <dbReference type="NCBI Taxonomy" id="1445510"/>
    <lineage>
        <taxon>Bacteria</taxon>
        <taxon>Pseudomonadati</taxon>
        <taxon>Pseudomonadota</taxon>
        <taxon>Gammaproteobacteria</taxon>
        <taxon>Oceanospirillales</taxon>
        <taxon>Saccharospirillaceae</taxon>
        <taxon>Gynuella</taxon>
    </lineage>
</organism>
<dbReference type="GO" id="GO:0000271">
    <property type="term" value="P:polysaccharide biosynthetic process"/>
    <property type="evidence" value="ECO:0007669"/>
    <property type="project" value="InterPro"/>
</dbReference>
<accession>A0A0C5VRX6</accession>
<evidence type="ECO:0000256" key="7">
    <source>
        <dbReference type="ARBA" id="ARBA00023134"/>
    </source>
</evidence>
<evidence type="ECO:0000259" key="12">
    <source>
        <dbReference type="Pfam" id="PF22640"/>
    </source>
</evidence>
<dbReference type="SUPFAM" id="SSF51182">
    <property type="entry name" value="RmlC-like cupins"/>
    <property type="match status" value="1"/>
</dbReference>
<dbReference type="InterPro" id="IPR001538">
    <property type="entry name" value="Man6P_isomerase-2_C"/>
</dbReference>
<gene>
    <name evidence="13" type="ORF">YC6258_00974</name>
</gene>
<dbReference type="Pfam" id="PF00483">
    <property type="entry name" value="NTP_transferase"/>
    <property type="match status" value="1"/>
</dbReference>
<evidence type="ECO:0000256" key="4">
    <source>
        <dbReference type="ARBA" id="ARBA00022679"/>
    </source>
</evidence>
<evidence type="ECO:0000259" key="10">
    <source>
        <dbReference type="Pfam" id="PF00483"/>
    </source>
</evidence>
<dbReference type="RefSeq" id="WP_044615940.1">
    <property type="nucleotide sequence ID" value="NZ_CP007142.1"/>
</dbReference>
<name>A0A0C5VRX6_9GAMM</name>
<evidence type="ECO:0000313" key="13">
    <source>
        <dbReference type="EMBL" id="AJQ93024.1"/>
    </source>
</evidence>
<dbReference type="InterPro" id="IPR011051">
    <property type="entry name" value="RmlC_Cupin_sf"/>
</dbReference>
<dbReference type="EMBL" id="CP007142">
    <property type="protein sequence ID" value="AJQ93024.1"/>
    <property type="molecule type" value="Genomic_DNA"/>
</dbReference>
<dbReference type="InterPro" id="IPR054566">
    <property type="entry name" value="ManC/GMP-like_b-helix"/>
</dbReference>
<evidence type="ECO:0000256" key="5">
    <source>
        <dbReference type="ARBA" id="ARBA00022695"/>
    </source>
</evidence>
<dbReference type="GO" id="GO:0009298">
    <property type="term" value="P:GDP-mannose biosynthetic process"/>
    <property type="evidence" value="ECO:0007669"/>
    <property type="project" value="UniProtKB-UniPathway"/>
</dbReference>
<evidence type="ECO:0000256" key="1">
    <source>
        <dbReference type="ARBA" id="ARBA00004823"/>
    </source>
</evidence>
<proteinExistence type="inferred from homology"/>
<dbReference type="GO" id="GO:0004475">
    <property type="term" value="F:mannose-1-phosphate guanylyltransferase (GTP) activity"/>
    <property type="evidence" value="ECO:0007669"/>
    <property type="project" value="UniProtKB-EC"/>
</dbReference>
<feature type="domain" description="MannoseP isomerase/GMP-like beta-helix" evidence="12">
    <location>
        <begin position="289"/>
        <end position="343"/>
    </location>
</feature>
<dbReference type="Proteomes" id="UP000032266">
    <property type="component" value="Chromosome"/>
</dbReference>
<dbReference type="NCBIfam" id="TIGR01479">
    <property type="entry name" value="GMP_PMI"/>
    <property type="match status" value="1"/>
</dbReference>
<dbReference type="InterPro" id="IPR005835">
    <property type="entry name" value="NTP_transferase_dom"/>
</dbReference>
<dbReference type="OrthoDB" id="9806359at2"/>
<comment type="pathway">
    <text evidence="1">Nucleotide-sugar biosynthesis; GDP-alpha-D-mannose biosynthesis; GDP-alpha-D-mannose from alpha-D-mannose 1-phosphate (GTP route): step 1/1.</text>
</comment>
<dbReference type="AlphaFoldDB" id="A0A0C5VRX6"/>
<evidence type="ECO:0000259" key="11">
    <source>
        <dbReference type="Pfam" id="PF01050"/>
    </source>
</evidence>
<dbReference type="Pfam" id="PF22640">
    <property type="entry name" value="ManC_GMP_beta-helix"/>
    <property type="match status" value="1"/>
</dbReference>
<dbReference type="InterPro" id="IPR049577">
    <property type="entry name" value="GMPP_N"/>
</dbReference>
<dbReference type="Gene3D" id="3.90.550.10">
    <property type="entry name" value="Spore Coat Polysaccharide Biosynthesis Protein SpsA, Chain A"/>
    <property type="match status" value="1"/>
</dbReference>
<dbReference type="InterPro" id="IPR014710">
    <property type="entry name" value="RmlC-like_jellyroll"/>
</dbReference>
<dbReference type="HOGENOM" id="CLU_035527_1_0_6"/>
<sequence length="479" mass="53440">MIPVILSGGSGSRLWPLSRKLYPKQFLSLTGSQTMFQQTLERLPVESEPAIVICNEEHRFIVAEQLQQIGYQAGAIMLEPVGKNTAPAVAIAAMEILQRGQDELMLVLPADHHIADIDKFWSALTRAEHAARDGNLVLFGIEPDGPETGYGYVHKGATLSESVFKVASFAEKPDVATAQNYLDSGEYLWNSGMFVMSATIYLEQLQRYEPDMYETCRKVFESSVSDLDFKRLPEAEFCRCPENSIDYAVMERTDKAVVVPLQAGWSDVGAWSSLWDVHEKDAQDNVLLGDVVTHEARGCLVRGHDKLVALVGVEDVMVIDTQDAVMVVHRDNVQAVKTLVNTLTTQQRSETLMHREVFRPWGSYDSVDMGERFQVKRIKVKPGASLSLQKHHHRAEHWIVVQGTAQVTCGQETFLLAENESTYIPVGEVHRLVNPGKIMLELIEVQSGSYLGEDDIVRLQDNYGRLASIEDAEPQVANA</sequence>
<reference evidence="13 14" key="1">
    <citation type="submission" date="2014-01" db="EMBL/GenBank/DDBJ databases">
        <title>Full genme sequencing of cellulolytic bacterium Gynuella sunshinyii YC6258T gen. nov., sp. nov.</title>
        <authorList>
            <person name="Khan H."/>
            <person name="Chung E.J."/>
            <person name="Chung Y.R."/>
        </authorList>
    </citation>
    <scope>NUCLEOTIDE SEQUENCE [LARGE SCALE GENOMIC DNA]</scope>
    <source>
        <strain evidence="13 14">YC6258</strain>
    </source>
</reference>
<dbReference type="SUPFAM" id="SSF53448">
    <property type="entry name" value="Nucleotide-diphospho-sugar transferases"/>
    <property type="match status" value="1"/>
</dbReference>
<dbReference type="InterPro" id="IPR029044">
    <property type="entry name" value="Nucleotide-diphossugar_trans"/>
</dbReference>
<dbReference type="UniPathway" id="UPA00126">
    <property type="reaction ID" value="UER00930"/>
</dbReference>
<feature type="domain" description="Nucleotidyl transferase" evidence="10">
    <location>
        <begin position="3"/>
        <end position="283"/>
    </location>
</feature>
<dbReference type="GO" id="GO:0005525">
    <property type="term" value="F:GTP binding"/>
    <property type="evidence" value="ECO:0007669"/>
    <property type="project" value="UniProtKB-KW"/>
</dbReference>
<feature type="domain" description="Mannose-6-phosphate isomerase type II C-terminal" evidence="11">
    <location>
        <begin position="347"/>
        <end position="461"/>
    </location>
</feature>
<keyword evidence="14" id="KW-1185">Reference proteome</keyword>
<dbReference type="KEGG" id="gsn:YC6258_00974"/>
<comment type="similarity">
    <text evidence="2 9">Belongs to the mannose-6-phosphate isomerase type 2 family.</text>
</comment>
<keyword evidence="6" id="KW-0547">Nucleotide-binding</keyword>
<keyword evidence="5 13" id="KW-0548">Nucleotidyltransferase</keyword>
<dbReference type="FunFam" id="2.60.120.10:FF:000032">
    <property type="entry name" value="Mannose-1-phosphate guanylyltransferase/mannose-6-phosphate isomerase"/>
    <property type="match status" value="1"/>
</dbReference>
<dbReference type="CDD" id="cd02509">
    <property type="entry name" value="GDP-M1P_Guanylyltransferase"/>
    <property type="match status" value="1"/>
</dbReference>
<protein>
    <recommendedName>
        <fullName evidence="3">mannose-1-phosphate guanylyltransferase</fullName>
        <ecNumber evidence="3">2.7.7.13</ecNumber>
    </recommendedName>
</protein>
<dbReference type="Pfam" id="PF01050">
    <property type="entry name" value="MannoseP_isomer"/>
    <property type="match status" value="1"/>
</dbReference>
<dbReference type="CDD" id="cd02213">
    <property type="entry name" value="cupin_PMI_typeII_C"/>
    <property type="match status" value="1"/>
</dbReference>
<dbReference type="PANTHER" id="PTHR46390:SF1">
    <property type="entry name" value="MANNOSE-1-PHOSPHATE GUANYLYLTRANSFERASE"/>
    <property type="match status" value="1"/>
</dbReference>
<keyword evidence="7" id="KW-0342">GTP-binding</keyword>
<dbReference type="PANTHER" id="PTHR46390">
    <property type="entry name" value="MANNOSE-1-PHOSPHATE GUANYLYLTRANSFERASE"/>
    <property type="match status" value="1"/>
</dbReference>